<name>A0A0B7ALB3_9EUPU</name>
<accession>A0A0B7ALB3</accession>
<reference evidence="1" key="1">
    <citation type="submission" date="2014-12" db="EMBL/GenBank/DDBJ databases">
        <title>Insight into the proteome of Arion vulgaris.</title>
        <authorList>
            <person name="Aradska J."/>
            <person name="Bulat T."/>
            <person name="Smidak R."/>
            <person name="Sarate P."/>
            <person name="Gangsoo J."/>
            <person name="Sialana F."/>
            <person name="Bilban M."/>
            <person name="Lubec G."/>
        </authorList>
    </citation>
    <scope>NUCLEOTIDE SEQUENCE</scope>
    <source>
        <tissue evidence="1">Skin</tissue>
    </source>
</reference>
<gene>
    <name evidence="1" type="primary">ORF125604</name>
</gene>
<proteinExistence type="predicted"/>
<dbReference type="EMBL" id="HACG01034492">
    <property type="protein sequence ID" value="CEK81357.1"/>
    <property type="molecule type" value="Transcribed_RNA"/>
</dbReference>
<protein>
    <submittedName>
        <fullName evidence="1">Uncharacterized protein</fullName>
    </submittedName>
</protein>
<evidence type="ECO:0000313" key="1">
    <source>
        <dbReference type="EMBL" id="CEK81357.1"/>
    </source>
</evidence>
<sequence length="123" mass="14527">RNNKLNGSATWADYQRTEGCYSVTMDSKQKSGHVKDGPRRWQRRQKSLFMKRTQELVLEISSCHDAVRQNRTGEKKEKKEVTIFVHFSPTLSFSELHFWDPVLTYLIVFHALHELRYNHGAFD</sequence>
<organism evidence="1">
    <name type="scientific">Arion vulgaris</name>
    <dbReference type="NCBI Taxonomy" id="1028688"/>
    <lineage>
        <taxon>Eukaryota</taxon>
        <taxon>Metazoa</taxon>
        <taxon>Spiralia</taxon>
        <taxon>Lophotrochozoa</taxon>
        <taxon>Mollusca</taxon>
        <taxon>Gastropoda</taxon>
        <taxon>Heterobranchia</taxon>
        <taxon>Euthyneura</taxon>
        <taxon>Panpulmonata</taxon>
        <taxon>Eupulmonata</taxon>
        <taxon>Stylommatophora</taxon>
        <taxon>Helicina</taxon>
        <taxon>Arionoidea</taxon>
        <taxon>Arionidae</taxon>
        <taxon>Arion</taxon>
    </lineage>
</organism>
<feature type="non-terminal residue" evidence="1">
    <location>
        <position position="1"/>
    </location>
</feature>
<dbReference type="AlphaFoldDB" id="A0A0B7ALB3"/>